<dbReference type="RefSeq" id="WP_061610803.1">
    <property type="nucleotide sequence ID" value="NZ_JEMA01000785.1"/>
</dbReference>
<proteinExistence type="predicted"/>
<dbReference type="Proteomes" id="UP000075260">
    <property type="component" value="Unassembled WGS sequence"/>
</dbReference>
<dbReference type="AlphaFoldDB" id="A0A150QDH7"/>
<feature type="region of interest" description="Disordered" evidence="1">
    <location>
        <begin position="1"/>
        <end position="63"/>
    </location>
</feature>
<evidence type="ECO:0000313" key="2">
    <source>
        <dbReference type="EMBL" id="KYF65963.1"/>
    </source>
</evidence>
<dbReference type="EMBL" id="JEMA01000785">
    <property type="protein sequence ID" value="KYF65963.1"/>
    <property type="molecule type" value="Genomic_DNA"/>
</dbReference>
<evidence type="ECO:0000256" key="1">
    <source>
        <dbReference type="SAM" id="MobiDB-lite"/>
    </source>
</evidence>
<gene>
    <name evidence="2" type="ORF">BE15_03885</name>
</gene>
<organism evidence="2 3">
    <name type="scientific">Sorangium cellulosum</name>
    <name type="common">Polyangium cellulosum</name>
    <dbReference type="NCBI Taxonomy" id="56"/>
    <lineage>
        <taxon>Bacteria</taxon>
        <taxon>Pseudomonadati</taxon>
        <taxon>Myxococcota</taxon>
        <taxon>Polyangia</taxon>
        <taxon>Polyangiales</taxon>
        <taxon>Polyangiaceae</taxon>
        <taxon>Sorangium</taxon>
    </lineage>
</organism>
<reference evidence="2 3" key="1">
    <citation type="submission" date="2014-02" db="EMBL/GenBank/DDBJ databases">
        <title>The small core and large imbalanced accessory genome model reveals a collaborative survival strategy of Sorangium cellulosum strains in nature.</title>
        <authorList>
            <person name="Han K."/>
            <person name="Peng R."/>
            <person name="Blom J."/>
            <person name="Li Y.-Z."/>
        </authorList>
    </citation>
    <scope>NUCLEOTIDE SEQUENCE [LARGE SCALE GENOMIC DNA]</scope>
    <source>
        <strain evidence="2 3">So0008-312</strain>
    </source>
</reference>
<evidence type="ECO:0000313" key="3">
    <source>
        <dbReference type="Proteomes" id="UP000075260"/>
    </source>
</evidence>
<sequence length="63" mass="6942">MGDADENRDLTGRKPDQVGLARERYPEPIEHALPHAPREVEQDVAREPGDVTPLAESRSATPP</sequence>
<feature type="compositionally biased region" description="Basic and acidic residues" evidence="1">
    <location>
        <begin position="1"/>
        <end position="49"/>
    </location>
</feature>
<name>A0A150QDH7_SORCE</name>
<accession>A0A150QDH7</accession>
<protein>
    <submittedName>
        <fullName evidence="2">Uncharacterized protein</fullName>
    </submittedName>
</protein>
<comment type="caution">
    <text evidence="2">The sequence shown here is derived from an EMBL/GenBank/DDBJ whole genome shotgun (WGS) entry which is preliminary data.</text>
</comment>